<name>A0ABS1J863_9BACL</name>
<gene>
    <name evidence="2" type="ORF">JJB07_07320</name>
</gene>
<dbReference type="SUPFAM" id="SSF56281">
    <property type="entry name" value="Metallo-hydrolase/oxidoreductase"/>
    <property type="match status" value="1"/>
</dbReference>
<evidence type="ECO:0000313" key="3">
    <source>
        <dbReference type="Proteomes" id="UP000602284"/>
    </source>
</evidence>
<dbReference type="PANTHER" id="PTHR15032">
    <property type="entry name" value="N-ACYL-PHOSPHATIDYLETHANOLAMINE-HYDROLYZING PHOSPHOLIPASE D"/>
    <property type="match status" value="1"/>
</dbReference>
<dbReference type="Gene3D" id="3.60.15.10">
    <property type="entry name" value="Ribonuclease Z/Hydroxyacylglutathione hydrolase-like"/>
    <property type="match status" value="1"/>
</dbReference>
<dbReference type="PIRSF" id="PIRSF038896">
    <property type="entry name" value="NAPE-PLD"/>
    <property type="match status" value="1"/>
</dbReference>
<proteinExistence type="predicted"/>
<dbReference type="RefSeq" id="WP_201632981.1">
    <property type="nucleotide sequence ID" value="NZ_JAEQNB010000002.1"/>
</dbReference>
<dbReference type="Proteomes" id="UP000602284">
    <property type="component" value="Unassembled WGS sequence"/>
</dbReference>
<keyword evidence="3" id="KW-1185">Reference proteome</keyword>
<reference evidence="2 3" key="1">
    <citation type="submission" date="2021-01" db="EMBL/GenBank/DDBJ databases">
        <title>Tumebacillus sp. strain ITR2 16S ribosomal RNA gene Genome sequencing and assembly.</title>
        <authorList>
            <person name="Kang M."/>
        </authorList>
    </citation>
    <scope>NUCLEOTIDE SEQUENCE [LARGE SCALE GENOMIC DNA]</scope>
    <source>
        <strain evidence="2 3">ITR2</strain>
    </source>
</reference>
<dbReference type="Pfam" id="PF12706">
    <property type="entry name" value="Lactamase_B_2"/>
    <property type="match status" value="1"/>
</dbReference>
<dbReference type="InterPro" id="IPR001279">
    <property type="entry name" value="Metallo-B-lactamas"/>
</dbReference>
<organism evidence="2 3">
    <name type="scientific">Tumebacillus amylolyticus</name>
    <dbReference type="NCBI Taxonomy" id="2801339"/>
    <lineage>
        <taxon>Bacteria</taxon>
        <taxon>Bacillati</taxon>
        <taxon>Bacillota</taxon>
        <taxon>Bacilli</taxon>
        <taxon>Bacillales</taxon>
        <taxon>Alicyclobacillaceae</taxon>
        <taxon>Tumebacillus</taxon>
    </lineage>
</organism>
<protein>
    <submittedName>
        <fullName evidence="2">MBL fold metallo-hydrolase</fullName>
    </submittedName>
</protein>
<dbReference type="InterPro" id="IPR036866">
    <property type="entry name" value="RibonucZ/Hydroxyglut_hydro"/>
</dbReference>
<accession>A0ABS1J863</accession>
<sequence length="334" mass="37707">MKDFHQSPNFREGKFVNLIPTDMNTGFKDTVSMLKDFLKPHPNRKPTTPIAVESVGLAPNRDLKQTKVTWLGHSALLLEVDGKTLLLDPMLGATPSPVPPFGGKRYSKEAPLKIEDLPPIDAVLLSHDHYDHLDTPSIKKLKDKVRKFFVPLGVGSHLVRWGVDPAKIKEHDWWDETEFAGLKLVCTPARHFSGRSLTDRNTTLWASWVILGEQSKIYFSGDSGYGPHFQEIGEKLGPFDLTFMECGQYDERWSTIHMMPEQTVQAHLDVKGNLLIPIHWAAFTLAFHSWTDPIERVTQAAREHGVSISTPRIGETVHLGAAEYPTSTWWKEQS</sequence>
<evidence type="ECO:0000259" key="1">
    <source>
        <dbReference type="Pfam" id="PF12706"/>
    </source>
</evidence>
<evidence type="ECO:0000313" key="2">
    <source>
        <dbReference type="EMBL" id="MBL0386454.1"/>
    </source>
</evidence>
<feature type="domain" description="Metallo-beta-lactamase" evidence="1">
    <location>
        <begin position="85"/>
        <end position="280"/>
    </location>
</feature>
<dbReference type="EMBL" id="JAEQNB010000002">
    <property type="protein sequence ID" value="MBL0386454.1"/>
    <property type="molecule type" value="Genomic_DNA"/>
</dbReference>
<dbReference type="PANTHER" id="PTHR15032:SF4">
    <property type="entry name" value="N-ACYL-PHOSPHATIDYLETHANOLAMINE-HYDROLYZING PHOSPHOLIPASE D"/>
    <property type="match status" value="1"/>
</dbReference>
<comment type="caution">
    <text evidence="2">The sequence shown here is derived from an EMBL/GenBank/DDBJ whole genome shotgun (WGS) entry which is preliminary data.</text>
</comment>
<dbReference type="InterPro" id="IPR024884">
    <property type="entry name" value="NAPE-PLD"/>
</dbReference>